<dbReference type="GeneID" id="87810550"/>
<reference evidence="2" key="1">
    <citation type="submission" date="2023-10" db="EMBL/GenBank/DDBJ databases">
        <authorList>
            <person name="Noh H."/>
        </authorList>
    </citation>
    <scope>NUCLEOTIDE SEQUENCE</scope>
    <source>
        <strain evidence="2">DUCC4014</strain>
    </source>
</reference>
<protein>
    <submittedName>
        <fullName evidence="2">Uncharacterized protein</fullName>
    </submittedName>
</protein>
<dbReference type="AlphaFoldDB" id="A0AAF0YBU3"/>
<accession>A0AAF0YBU3</accession>
<feature type="compositionally biased region" description="Low complexity" evidence="1">
    <location>
        <begin position="98"/>
        <end position="140"/>
    </location>
</feature>
<evidence type="ECO:0000256" key="1">
    <source>
        <dbReference type="SAM" id="MobiDB-lite"/>
    </source>
</evidence>
<feature type="compositionally biased region" description="Acidic residues" evidence="1">
    <location>
        <begin position="73"/>
        <end position="82"/>
    </location>
</feature>
<feature type="compositionally biased region" description="Pro residues" evidence="1">
    <location>
        <begin position="166"/>
        <end position="177"/>
    </location>
</feature>
<sequence length="259" mass="26519">MPSQPIPINTHTDGPTVNASGTPQTPFAGGAVGLGSSAPGSIFAKWSAFSTVKSPTTGGGNSPPRAMPAISPLDDDNDDIGDLNDLKSRGWAAAAAARGQRRAVSLSMSPGSSLLSGNYSITSTTNSSTGSSPPTSFGNPLMNDKMARGEGVLRRLSMGGGFGRPTVPPPVPEPPSSTPIASLPQQQPTLAAHPPPQAEVARANTVGGGRRRFSESAGRRRPVSPMGERILRDQEAARATTGPRKKAGSEQNRHGQGAL</sequence>
<dbReference type="EMBL" id="CP086718">
    <property type="protein sequence ID" value="WOO83855.1"/>
    <property type="molecule type" value="Genomic_DNA"/>
</dbReference>
<feature type="region of interest" description="Disordered" evidence="1">
    <location>
        <begin position="98"/>
        <end position="259"/>
    </location>
</feature>
<gene>
    <name evidence="2" type="ORF">LOC62_05G007377</name>
</gene>
<feature type="compositionally biased region" description="Polar residues" evidence="1">
    <location>
        <begin position="1"/>
        <end position="25"/>
    </location>
</feature>
<dbReference type="RefSeq" id="XP_062629881.1">
    <property type="nucleotide sequence ID" value="XM_062773897.1"/>
</dbReference>
<feature type="region of interest" description="Disordered" evidence="1">
    <location>
        <begin position="52"/>
        <end position="82"/>
    </location>
</feature>
<evidence type="ECO:0000313" key="2">
    <source>
        <dbReference type="EMBL" id="WOO83855.1"/>
    </source>
</evidence>
<keyword evidence="3" id="KW-1185">Reference proteome</keyword>
<proteinExistence type="predicted"/>
<dbReference type="Proteomes" id="UP000827549">
    <property type="component" value="Chromosome 5"/>
</dbReference>
<name>A0AAF0YBU3_9TREE</name>
<feature type="region of interest" description="Disordered" evidence="1">
    <location>
        <begin position="1"/>
        <end position="32"/>
    </location>
</feature>
<organism evidence="2 3">
    <name type="scientific">Vanrija pseudolonga</name>
    <dbReference type="NCBI Taxonomy" id="143232"/>
    <lineage>
        <taxon>Eukaryota</taxon>
        <taxon>Fungi</taxon>
        <taxon>Dikarya</taxon>
        <taxon>Basidiomycota</taxon>
        <taxon>Agaricomycotina</taxon>
        <taxon>Tremellomycetes</taxon>
        <taxon>Trichosporonales</taxon>
        <taxon>Trichosporonaceae</taxon>
        <taxon>Vanrija</taxon>
    </lineage>
</organism>
<evidence type="ECO:0000313" key="3">
    <source>
        <dbReference type="Proteomes" id="UP000827549"/>
    </source>
</evidence>